<dbReference type="Proteomes" id="UP000663829">
    <property type="component" value="Unassembled WGS sequence"/>
</dbReference>
<evidence type="ECO:0000313" key="4">
    <source>
        <dbReference type="Proteomes" id="UP000663829"/>
    </source>
</evidence>
<dbReference type="AlphaFoldDB" id="A0A814GJR6"/>
<evidence type="ECO:0000259" key="1">
    <source>
        <dbReference type="PROSITE" id="PS50181"/>
    </source>
</evidence>
<comment type="caution">
    <text evidence="2">The sequence shown here is derived from an EMBL/GenBank/DDBJ whole genome shotgun (WGS) entry which is preliminary data.</text>
</comment>
<dbReference type="EMBL" id="CAJOBC010003138">
    <property type="protein sequence ID" value="CAF3768933.1"/>
    <property type="molecule type" value="Genomic_DNA"/>
</dbReference>
<accession>A0A814GJR6</accession>
<evidence type="ECO:0000313" key="3">
    <source>
        <dbReference type="EMBL" id="CAF3768933.1"/>
    </source>
</evidence>
<dbReference type="SUPFAM" id="SSF52047">
    <property type="entry name" value="RNI-like"/>
    <property type="match status" value="1"/>
</dbReference>
<dbReference type="InterPro" id="IPR001810">
    <property type="entry name" value="F-box_dom"/>
</dbReference>
<evidence type="ECO:0000313" key="2">
    <source>
        <dbReference type="EMBL" id="CAF0997387.1"/>
    </source>
</evidence>
<gene>
    <name evidence="2" type="ORF">GPM918_LOCUS13571</name>
    <name evidence="3" type="ORF">SRO942_LOCUS13571</name>
</gene>
<keyword evidence="4" id="KW-1185">Reference proteome</keyword>
<sequence>MKTVMSLEQCPNELIMEIFMYVSSIDLFKTFYGLNRRIDSVLHHTTWKLNFFNYTVFVQRSVSSTLSSNIVYLKLKPCQLNHLYALLANLPKLKYLIIEIRQNSVPFLTENRFLTVIYFELHTLGSIEYDVWSNLMLSFPNLNRLTFFSQGDKLINGQQLQLTLSKLSCLTQLRCSLAAWGYKEEDADKVFETFKNDYWLKQSKKWKIKWSYSDTYARVYTVKEEGK</sequence>
<name>A0A814GJR6_9BILA</name>
<reference evidence="2" key="1">
    <citation type="submission" date="2021-02" db="EMBL/GenBank/DDBJ databases">
        <authorList>
            <person name="Nowell W R."/>
        </authorList>
    </citation>
    <scope>NUCLEOTIDE SEQUENCE</scope>
</reference>
<protein>
    <recommendedName>
        <fullName evidence="1">F-box domain-containing protein</fullName>
    </recommendedName>
</protein>
<dbReference type="Proteomes" id="UP000681722">
    <property type="component" value="Unassembled WGS sequence"/>
</dbReference>
<organism evidence="2 4">
    <name type="scientific">Didymodactylos carnosus</name>
    <dbReference type="NCBI Taxonomy" id="1234261"/>
    <lineage>
        <taxon>Eukaryota</taxon>
        <taxon>Metazoa</taxon>
        <taxon>Spiralia</taxon>
        <taxon>Gnathifera</taxon>
        <taxon>Rotifera</taxon>
        <taxon>Eurotatoria</taxon>
        <taxon>Bdelloidea</taxon>
        <taxon>Philodinida</taxon>
        <taxon>Philodinidae</taxon>
        <taxon>Didymodactylos</taxon>
    </lineage>
</organism>
<dbReference type="EMBL" id="CAJNOQ010003138">
    <property type="protein sequence ID" value="CAF0997387.1"/>
    <property type="molecule type" value="Genomic_DNA"/>
</dbReference>
<dbReference type="PROSITE" id="PS50181">
    <property type="entry name" value="FBOX"/>
    <property type="match status" value="1"/>
</dbReference>
<proteinExistence type="predicted"/>
<dbReference type="OrthoDB" id="10015850at2759"/>
<feature type="domain" description="F-box" evidence="1">
    <location>
        <begin position="4"/>
        <end position="50"/>
    </location>
</feature>